<dbReference type="Proteomes" id="UP000052230">
    <property type="component" value="Unassembled WGS sequence"/>
</dbReference>
<name>A0A0U4YJK0_XANCI</name>
<accession>A0A0U4YJK0</accession>
<organism evidence="1 2">
    <name type="scientific">Xanthomonas citri pv. citri</name>
    <dbReference type="NCBI Taxonomy" id="611301"/>
    <lineage>
        <taxon>Bacteria</taxon>
        <taxon>Pseudomonadati</taxon>
        <taxon>Pseudomonadota</taxon>
        <taxon>Gammaproteobacteria</taxon>
        <taxon>Lysobacterales</taxon>
        <taxon>Lysobacteraceae</taxon>
        <taxon>Xanthomonas</taxon>
    </lineage>
</organism>
<dbReference type="EMBL" id="CCXZ01000112">
    <property type="protein sequence ID" value="CEG15516.1"/>
    <property type="molecule type" value="Genomic_DNA"/>
</dbReference>
<proteinExistence type="predicted"/>
<gene>
    <name evidence="1" type="ORF">XAC3562_200128</name>
</gene>
<comment type="caution">
    <text evidence="1">The sequence shown here is derived from an EMBL/GenBank/DDBJ whole genome shotgun (WGS) entry which is preliminary data.</text>
</comment>
<sequence>MGLLAAFMSLYGATLDATPRFQRAF</sequence>
<evidence type="ECO:0000313" key="1">
    <source>
        <dbReference type="EMBL" id="CEG15516.1"/>
    </source>
</evidence>
<reference evidence="1 2" key="1">
    <citation type="submission" date="2014-09" db="EMBL/GenBank/DDBJ databases">
        <authorList>
            <person name="Regsiter A."/>
        </authorList>
    </citation>
    <scope>NUCLEOTIDE SEQUENCE [LARGE SCALE GENOMIC DNA]</scope>
</reference>
<evidence type="ECO:0000313" key="2">
    <source>
        <dbReference type="Proteomes" id="UP000052230"/>
    </source>
</evidence>
<keyword evidence="2" id="KW-1185">Reference proteome</keyword>
<protein>
    <submittedName>
        <fullName evidence="1">Uncharacterized protein</fullName>
    </submittedName>
</protein>
<dbReference type="AlphaFoldDB" id="A0A0U4YJK0"/>